<comment type="caution">
    <text evidence="3">The sequence shown here is derived from an EMBL/GenBank/DDBJ whole genome shotgun (WGS) entry which is preliminary data.</text>
</comment>
<dbReference type="CDD" id="cd12797">
    <property type="entry name" value="M23_peptidase"/>
    <property type="match status" value="1"/>
</dbReference>
<reference evidence="4" key="1">
    <citation type="submission" date="2017-09" db="EMBL/GenBank/DDBJ databases">
        <title>Depth-based differentiation of microbial function through sediment-hosted aquifers and enrichment of novel symbionts in the deep terrestrial subsurface.</title>
        <authorList>
            <person name="Probst A.J."/>
            <person name="Ladd B."/>
            <person name="Jarett J.K."/>
            <person name="Geller-Mcgrath D.E."/>
            <person name="Sieber C.M.K."/>
            <person name="Emerson J.B."/>
            <person name="Anantharaman K."/>
            <person name="Thomas B.C."/>
            <person name="Malmstrom R."/>
            <person name="Stieglmeier M."/>
            <person name="Klingl A."/>
            <person name="Woyke T."/>
            <person name="Ryan C.M."/>
            <person name="Banfield J.F."/>
        </authorList>
    </citation>
    <scope>NUCLEOTIDE SEQUENCE [LARGE SCALE GENOMIC DNA]</scope>
</reference>
<name>A0A2M8ERM5_9BACT</name>
<feature type="domain" description="LysM" evidence="2">
    <location>
        <begin position="117"/>
        <end position="161"/>
    </location>
</feature>
<evidence type="ECO:0000259" key="2">
    <source>
        <dbReference type="PROSITE" id="PS51782"/>
    </source>
</evidence>
<dbReference type="Pfam" id="PF01476">
    <property type="entry name" value="LysM"/>
    <property type="match status" value="2"/>
</dbReference>
<keyword evidence="1" id="KW-1133">Transmembrane helix</keyword>
<dbReference type="Proteomes" id="UP000230228">
    <property type="component" value="Unassembled WGS sequence"/>
</dbReference>
<dbReference type="PANTHER" id="PTHR21666">
    <property type="entry name" value="PEPTIDASE-RELATED"/>
    <property type="match status" value="1"/>
</dbReference>
<dbReference type="InterPro" id="IPR016047">
    <property type="entry name" value="M23ase_b-sheet_dom"/>
</dbReference>
<dbReference type="InterPro" id="IPR011055">
    <property type="entry name" value="Dup_hybrid_motif"/>
</dbReference>
<dbReference type="AlphaFoldDB" id="A0A2M8ERM5"/>
<evidence type="ECO:0000256" key="1">
    <source>
        <dbReference type="SAM" id="Phobius"/>
    </source>
</evidence>
<evidence type="ECO:0000313" key="4">
    <source>
        <dbReference type="Proteomes" id="UP000230228"/>
    </source>
</evidence>
<accession>A0A2M8ERM5</accession>
<dbReference type="Gene3D" id="2.70.70.10">
    <property type="entry name" value="Glucose Permease (Domain IIA)"/>
    <property type="match status" value="1"/>
</dbReference>
<dbReference type="GO" id="GO:0004222">
    <property type="term" value="F:metalloendopeptidase activity"/>
    <property type="evidence" value="ECO:0007669"/>
    <property type="project" value="TreeGrafter"/>
</dbReference>
<dbReference type="EMBL" id="PFSH01000008">
    <property type="protein sequence ID" value="PJC25375.1"/>
    <property type="molecule type" value="Genomic_DNA"/>
</dbReference>
<evidence type="ECO:0000313" key="3">
    <source>
        <dbReference type="EMBL" id="PJC25375.1"/>
    </source>
</evidence>
<feature type="transmembrane region" description="Helical" evidence="1">
    <location>
        <begin position="12"/>
        <end position="33"/>
    </location>
</feature>
<keyword evidence="1" id="KW-0472">Membrane</keyword>
<proteinExistence type="predicted"/>
<dbReference type="InterPro" id="IPR050570">
    <property type="entry name" value="Cell_wall_metabolism_enzyme"/>
</dbReference>
<keyword evidence="1" id="KW-0812">Transmembrane</keyword>
<feature type="domain" description="LysM" evidence="2">
    <location>
        <begin position="167"/>
        <end position="211"/>
    </location>
</feature>
<dbReference type="SMART" id="SM00257">
    <property type="entry name" value="LysM"/>
    <property type="match status" value="2"/>
</dbReference>
<gene>
    <name evidence="3" type="ORF">CO056_00565</name>
</gene>
<protein>
    <recommendedName>
        <fullName evidence="2">LysM domain-containing protein</fullName>
    </recommendedName>
</protein>
<dbReference type="SUPFAM" id="SSF51261">
    <property type="entry name" value="Duplicated hybrid motif"/>
    <property type="match status" value="1"/>
</dbReference>
<sequence length="350" mass="37458">MDQNQRVFLRLLGLKSLLLFCFVLYFFGFFLIIPAKAGFFSFFEKIFSGSNTNSSQPEMNSQNIPLPHAPLNSSLPAALGNGDMSGAIIGQSAILSVIGPEGSMANIEEKRSSDQVSIYIVQEGDNLAGIAKMFGVSINTIMWANNLNRGDLIAVGQTLVILPVSGISYAVQKGDTIESIAKKWKGDVNEIIQFNDLSPSQTLAVGSTIIIPNGEAPLLPSYTPRGSYRGGSGPYYAGYYIRPIVGGRKTQGLHGYNAVDLANFCGTPIMASASGDVIISRSGGWNGGYGNFIIIDHYNGTQTLYAHNSSNIVSTGWHVVQGQVIGYVGITGNTTGCHVHFEVRGAKNPF</sequence>
<dbReference type="Gene3D" id="3.10.350.10">
    <property type="entry name" value="LysM domain"/>
    <property type="match status" value="2"/>
</dbReference>
<dbReference type="CDD" id="cd00118">
    <property type="entry name" value="LysM"/>
    <property type="match status" value="2"/>
</dbReference>
<dbReference type="InterPro" id="IPR018392">
    <property type="entry name" value="LysM"/>
</dbReference>
<dbReference type="Pfam" id="PF01551">
    <property type="entry name" value="Peptidase_M23"/>
    <property type="match status" value="1"/>
</dbReference>
<organism evidence="3 4">
    <name type="scientific">Candidatus Tagabacteria bacterium CG_4_9_14_0_2_um_filter_41_11</name>
    <dbReference type="NCBI Taxonomy" id="1975019"/>
    <lineage>
        <taxon>Bacteria</taxon>
        <taxon>Candidatus Tagaibacteriota</taxon>
    </lineage>
</organism>
<dbReference type="PANTHER" id="PTHR21666:SF270">
    <property type="entry name" value="MUREIN HYDROLASE ACTIVATOR ENVC"/>
    <property type="match status" value="1"/>
</dbReference>
<dbReference type="InterPro" id="IPR036779">
    <property type="entry name" value="LysM_dom_sf"/>
</dbReference>
<dbReference type="PROSITE" id="PS51782">
    <property type="entry name" value="LYSM"/>
    <property type="match status" value="2"/>
</dbReference>